<dbReference type="EMBL" id="WXYO01000007">
    <property type="protein sequence ID" value="NAS13671.1"/>
    <property type="molecule type" value="Genomic_DNA"/>
</dbReference>
<gene>
    <name evidence="2" type="ORF">GTQ38_16780</name>
</gene>
<name>A0A6L9EG51_9FLAO</name>
<dbReference type="InterPro" id="IPR025347">
    <property type="entry name" value="DUF4251"/>
</dbReference>
<feature type="chain" id="PRO_5026747053" evidence="1">
    <location>
        <begin position="21"/>
        <end position="187"/>
    </location>
</feature>
<reference evidence="2 3" key="1">
    <citation type="submission" date="2020-01" db="EMBL/GenBank/DDBJ databases">
        <title>Bacteria diversity of Porities sp.</title>
        <authorList>
            <person name="Wang G."/>
        </authorList>
    </citation>
    <scope>NUCLEOTIDE SEQUENCE [LARGE SCALE GENOMIC DNA]</scope>
    <source>
        <strain evidence="2 3">R33</strain>
    </source>
</reference>
<sequence length="187" mass="20457">MKLLKIVVVAALIGCFIGCGSGKSTTFEDIDNLENMVYSKAFTIEAEWAIPMTTGSLTTIAGSGLLPIGSTINRINIQGQYNHLTVKGDSVSAYLPYYGERQMGGGYNSAQGVQFNGLAKDYSVVKNEKKNSQTVSFQVNNKTETYQVTATLYPNRVGQILVNSSQRFAIRYEGTITEIKEEGEEIQ</sequence>
<keyword evidence="3" id="KW-1185">Reference proteome</keyword>
<dbReference type="Proteomes" id="UP000475249">
    <property type="component" value="Unassembled WGS sequence"/>
</dbReference>
<protein>
    <submittedName>
        <fullName evidence="2">DUF4251 domain-containing protein</fullName>
    </submittedName>
</protein>
<dbReference type="AlphaFoldDB" id="A0A6L9EG51"/>
<dbReference type="Gene3D" id="2.40.128.410">
    <property type="match status" value="1"/>
</dbReference>
<evidence type="ECO:0000313" key="3">
    <source>
        <dbReference type="Proteomes" id="UP000475249"/>
    </source>
</evidence>
<evidence type="ECO:0000256" key="1">
    <source>
        <dbReference type="SAM" id="SignalP"/>
    </source>
</evidence>
<comment type="caution">
    <text evidence="2">The sequence shown here is derived from an EMBL/GenBank/DDBJ whole genome shotgun (WGS) entry which is preliminary data.</text>
</comment>
<proteinExistence type="predicted"/>
<evidence type="ECO:0000313" key="2">
    <source>
        <dbReference type="EMBL" id="NAS13671.1"/>
    </source>
</evidence>
<feature type="signal peptide" evidence="1">
    <location>
        <begin position="1"/>
        <end position="20"/>
    </location>
</feature>
<organism evidence="2 3">
    <name type="scientific">Poritiphilus flavus</name>
    <dbReference type="NCBI Taxonomy" id="2697053"/>
    <lineage>
        <taxon>Bacteria</taxon>
        <taxon>Pseudomonadati</taxon>
        <taxon>Bacteroidota</taxon>
        <taxon>Flavobacteriia</taxon>
        <taxon>Flavobacteriales</taxon>
        <taxon>Flavobacteriaceae</taxon>
        <taxon>Poritiphilus</taxon>
    </lineage>
</organism>
<accession>A0A6L9EG51</accession>
<dbReference type="RefSeq" id="WP_161436700.1">
    <property type="nucleotide sequence ID" value="NZ_WXYO01000007.1"/>
</dbReference>
<keyword evidence="1" id="KW-0732">Signal</keyword>
<dbReference type="Pfam" id="PF14059">
    <property type="entry name" value="DUF4251"/>
    <property type="match status" value="1"/>
</dbReference>